<dbReference type="CDD" id="cd00995">
    <property type="entry name" value="PBP2_NikA_DppA_OppA_like"/>
    <property type="match status" value="1"/>
</dbReference>
<dbReference type="PANTHER" id="PTHR30290">
    <property type="entry name" value="PERIPLASMIC BINDING COMPONENT OF ABC TRANSPORTER"/>
    <property type="match status" value="1"/>
</dbReference>
<dbReference type="PROSITE" id="PS51257">
    <property type="entry name" value="PROKAR_LIPOPROTEIN"/>
    <property type="match status" value="1"/>
</dbReference>
<accession>A0A367EVT4</accession>
<keyword evidence="1" id="KW-0732">Signal</keyword>
<proteinExistence type="predicted"/>
<dbReference type="Proteomes" id="UP000253507">
    <property type="component" value="Unassembled WGS sequence"/>
</dbReference>
<name>A0A367EVT4_9ACTN</name>
<dbReference type="GO" id="GO:0015833">
    <property type="term" value="P:peptide transport"/>
    <property type="evidence" value="ECO:0007669"/>
    <property type="project" value="TreeGrafter"/>
</dbReference>
<evidence type="ECO:0000313" key="4">
    <source>
        <dbReference type="Proteomes" id="UP000253507"/>
    </source>
</evidence>
<protein>
    <submittedName>
        <fullName evidence="3">ABC transporter substrate-binding protein</fullName>
    </submittedName>
</protein>
<dbReference type="Gene3D" id="3.90.76.10">
    <property type="entry name" value="Dipeptide-binding Protein, Domain 1"/>
    <property type="match status" value="1"/>
</dbReference>
<reference evidence="3 4" key="1">
    <citation type="submission" date="2018-06" db="EMBL/GenBank/DDBJ databases">
        <title>Streptomyces reniochalinae sp. nov. and Streptomyces diacarnus sp. nov. from marine sponges.</title>
        <authorList>
            <person name="Li L."/>
        </authorList>
    </citation>
    <scope>NUCLEOTIDE SEQUENCE [LARGE SCALE GENOMIC DNA]</scope>
    <source>
        <strain evidence="3 4">LHW50302</strain>
    </source>
</reference>
<dbReference type="PANTHER" id="PTHR30290:SF83">
    <property type="entry name" value="ABC TRANSPORTER SUBSTRATE-BINDING PROTEIN"/>
    <property type="match status" value="1"/>
</dbReference>
<dbReference type="GO" id="GO:1904680">
    <property type="term" value="F:peptide transmembrane transporter activity"/>
    <property type="evidence" value="ECO:0007669"/>
    <property type="project" value="TreeGrafter"/>
</dbReference>
<comment type="caution">
    <text evidence="3">The sequence shown here is derived from an EMBL/GenBank/DDBJ whole genome shotgun (WGS) entry which is preliminary data.</text>
</comment>
<feature type="signal peptide" evidence="1">
    <location>
        <begin position="1"/>
        <end position="16"/>
    </location>
</feature>
<dbReference type="InterPro" id="IPR030678">
    <property type="entry name" value="Peptide/Ni-bd"/>
</dbReference>
<dbReference type="SUPFAM" id="SSF53850">
    <property type="entry name" value="Periplasmic binding protein-like II"/>
    <property type="match status" value="1"/>
</dbReference>
<evidence type="ECO:0000313" key="3">
    <source>
        <dbReference type="EMBL" id="RCG22183.1"/>
    </source>
</evidence>
<dbReference type="RefSeq" id="WP_114014577.1">
    <property type="nucleotide sequence ID" value="NZ_QOIM01000025.1"/>
</dbReference>
<dbReference type="Gene3D" id="3.40.190.10">
    <property type="entry name" value="Periplasmic binding protein-like II"/>
    <property type="match status" value="1"/>
</dbReference>
<evidence type="ECO:0000256" key="1">
    <source>
        <dbReference type="SAM" id="SignalP"/>
    </source>
</evidence>
<dbReference type="GO" id="GO:0042597">
    <property type="term" value="C:periplasmic space"/>
    <property type="evidence" value="ECO:0007669"/>
    <property type="project" value="UniProtKB-ARBA"/>
</dbReference>
<dbReference type="OrthoDB" id="9046151at2"/>
<organism evidence="3 4">
    <name type="scientific">Streptomyces reniochalinae</name>
    <dbReference type="NCBI Taxonomy" id="2250578"/>
    <lineage>
        <taxon>Bacteria</taxon>
        <taxon>Bacillati</taxon>
        <taxon>Actinomycetota</taxon>
        <taxon>Actinomycetes</taxon>
        <taxon>Kitasatosporales</taxon>
        <taxon>Streptomycetaceae</taxon>
        <taxon>Streptomyces</taxon>
    </lineage>
</organism>
<dbReference type="EMBL" id="QOIM01000025">
    <property type="protein sequence ID" value="RCG22183.1"/>
    <property type="molecule type" value="Genomic_DNA"/>
</dbReference>
<dbReference type="InterPro" id="IPR000914">
    <property type="entry name" value="SBP_5_dom"/>
</dbReference>
<evidence type="ECO:0000259" key="2">
    <source>
        <dbReference type="Pfam" id="PF00496"/>
    </source>
</evidence>
<feature type="domain" description="Solute-binding protein family 5" evidence="2">
    <location>
        <begin position="84"/>
        <end position="451"/>
    </location>
</feature>
<dbReference type="Gene3D" id="3.10.105.10">
    <property type="entry name" value="Dipeptide-binding Protein, Domain 3"/>
    <property type="match status" value="1"/>
</dbReference>
<sequence length="532" mass="58054">MRRYSLLTTGSAAALAAMLGAAGCAGQGSRISTPEGGFSVATTEPPDHLTPGRTVTSMDPIHALFAPLVTVRDSGKLAYVQARSVTSRDSRHWTIRLRPGWTFHNGEPVTARSYADAWNHAAYGPNAWSTNGQLAGIEGYAALNPKGKKKPARHTLSGLSVAGRYTLKVTLRAPDSQFPYQLTDNQGAFFPLPEAAFTDPRAYDRRPSGNGPFRMTAAWKRNRGATLTAYRGYKGPEPAADGLTFKSYTDMSTAYTDALAGNTDVLAVPPDKFGQVRRDFPGRVHRYEAPSMELLSLPLYDKRFRDVRLRRALSLAINRKAVNKAMYGGLNTPATSLVPPAEVGADTGVCDDCRYAPRRARELLRQAGGWHGPLVLTYPGGLGLDELYRALANQLRQNLGIDGARAQATADWAEFSDKVYGKKLSGPFYGHWGALYPSMQNTLRGIFTKSGDCWTCSFYSHPDVDKLLARADSTTSPRRAASLYNATQRRILTDFPTIPLFYGSYVYASTERLSGVAIGPFGLRLERVGTHP</sequence>
<dbReference type="AlphaFoldDB" id="A0A367EVT4"/>
<dbReference type="PIRSF" id="PIRSF002741">
    <property type="entry name" value="MppA"/>
    <property type="match status" value="1"/>
</dbReference>
<keyword evidence="4" id="KW-1185">Reference proteome</keyword>
<dbReference type="Pfam" id="PF00496">
    <property type="entry name" value="SBP_bac_5"/>
    <property type="match status" value="1"/>
</dbReference>
<gene>
    <name evidence="3" type="ORF">DQ392_06700</name>
</gene>
<feature type="chain" id="PRO_5039664227" evidence="1">
    <location>
        <begin position="17"/>
        <end position="532"/>
    </location>
</feature>
<dbReference type="GO" id="GO:0043190">
    <property type="term" value="C:ATP-binding cassette (ABC) transporter complex"/>
    <property type="evidence" value="ECO:0007669"/>
    <property type="project" value="InterPro"/>
</dbReference>
<dbReference type="InterPro" id="IPR039424">
    <property type="entry name" value="SBP_5"/>
</dbReference>